<comment type="pathway">
    <text evidence="1">Cell wall biogenesis; peptidoglycan biosynthesis.</text>
</comment>
<feature type="domain" description="L,D-TPase catalytic" evidence="2">
    <location>
        <begin position="29"/>
        <end position="159"/>
    </location>
</feature>
<dbReference type="GO" id="GO:0071555">
    <property type="term" value="P:cell wall organization"/>
    <property type="evidence" value="ECO:0007669"/>
    <property type="project" value="UniProtKB-UniRule"/>
</dbReference>
<evidence type="ECO:0000259" key="2">
    <source>
        <dbReference type="PROSITE" id="PS52029"/>
    </source>
</evidence>
<feature type="active site" description="Proton donor/acceptor" evidence="1">
    <location>
        <position position="119"/>
    </location>
</feature>
<protein>
    <submittedName>
        <fullName evidence="3">L,D-transpeptidase family protein</fullName>
    </submittedName>
</protein>
<dbReference type="RefSeq" id="WP_219004976.1">
    <property type="nucleotide sequence ID" value="NZ_CP079194.1"/>
</dbReference>
<keyword evidence="1" id="KW-0573">Peptidoglycan synthesis</keyword>
<dbReference type="GO" id="GO:0016740">
    <property type="term" value="F:transferase activity"/>
    <property type="evidence" value="ECO:0007669"/>
    <property type="project" value="InterPro"/>
</dbReference>
<keyword evidence="1" id="KW-0133">Cell shape</keyword>
<evidence type="ECO:0000256" key="1">
    <source>
        <dbReference type="PROSITE-ProRule" id="PRU01373"/>
    </source>
</evidence>
<dbReference type="PANTHER" id="PTHR36699">
    <property type="entry name" value="LD-TRANSPEPTIDASE"/>
    <property type="match status" value="1"/>
</dbReference>
<dbReference type="PROSITE" id="PS51257">
    <property type="entry name" value="PROKAR_LIPOPROTEIN"/>
    <property type="match status" value="1"/>
</dbReference>
<dbReference type="AlphaFoldDB" id="A0A8F6YBU8"/>
<keyword evidence="1" id="KW-0961">Cell wall biogenesis/degradation</keyword>
<sequence length="160" mass="18220">MRFLLIALLTLTALTGCSRFIEYDGPQVTRVIVHKDDRLMYLMHNEEILEAYEFELGFAPEGHKLEEGDGRTPEGEYMIDRRNPNSAYYLSIGIDYPNEEDIAQARARGVSPGGDIFIHGTPRPFRRDDDWTAGCIAVSNRDMRQIYAMVEDGTPISIYP</sequence>
<dbReference type="Proteomes" id="UP000825009">
    <property type="component" value="Chromosome"/>
</dbReference>
<proteinExistence type="predicted"/>
<evidence type="ECO:0000313" key="3">
    <source>
        <dbReference type="EMBL" id="QXT41319.1"/>
    </source>
</evidence>
<evidence type="ECO:0000313" key="4">
    <source>
        <dbReference type="Proteomes" id="UP000825009"/>
    </source>
</evidence>
<dbReference type="InterPro" id="IPR005490">
    <property type="entry name" value="LD_TPept_cat_dom"/>
</dbReference>
<gene>
    <name evidence="3" type="ORF">KYE46_02055</name>
</gene>
<reference evidence="3 4" key="1">
    <citation type="submission" date="2021-07" db="EMBL/GenBank/DDBJ databases">
        <title>A novel Jannaschia species isolated from marine dinoflagellate Ceratoperidinium margalefii.</title>
        <authorList>
            <person name="Jiang Y."/>
            <person name="Li Z."/>
        </authorList>
    </citation>
    <scope>NUCLEOTIDE SEQUENCE [LARGE SCALE GENOMIC DNA]</scope>
    <source>
        <strain evidence="3 4">J12C1-MA-4</strain>
    </source>
</reference>
<dbReference type="GO" id="GO:0008360">
    <property type="term" value="P:regulation of cell shape"/>
    <property type="evidence" value="ECO:0007669"/>
    <property type="project" value="UniProtKB-UniRule"/>
</dbReference>
<dbReference type="PANTHER" id="PTHR36699:SF1">
    <property type="entry name" value="L,D-TRANSPEPTIDASE YAFK-RELATED"/>
    <property type="match status" value="1"/>
</dbReference>
<accession>A0A8F6YBU8</accession>
<dbReference type="EMBL" id="CP079194">
    <property type="protein sequence ID" value="QXT41319.1"/>
    <property type="molecule type" value="Genomic_DNA"/>
</dbReference>
<dbReference type="CDD" id="cd16913">
    <property type="entry name" value="YkuD_like"/>
    <property type="match status" value="1"/>
</dbReference>
<dbReference type="PROSITE" id="PS52029">
    <property type="entry name" value="LD_TPASE"/>
    <property type="match status" value="1"/>
</dbReference>
<name>A0A8F6YBU8_9RHOB</name>
<feature type="active site" description="Nucleophile" evidence="1">
    <location>
        <position position="135"/>
    </location>
</feature>
<keyword evidence="4" id="KW-1185">Reference proteome</keyword>
<organism evidence="3 4">
    <name type="scientific">Gymnodinialimonas ceratoperidinii</name>
    <dbReference type="NCBI Taxonomy" id="2856823"/>
    <lineage>
        <taxon>Bacteria</taxon>
        <taxon>Pseudomonadati</taxon>
        <taxon>Pseudomonadota</taxon>
        <taxon>Alphaproteobacteria</taxon>
        <taxon>Rhodobacterales</taxon>
        <taxon>Paracoccaceae</taxon>
        <taxon>Gymnodinialimonas</taxon>
    </lineage>
</organism>
<dbReference type="GO" id="GO:0009252">
    <property type="term" value="P:peptidoglycan biosynthetic process"/>
    <property type="evidence" value="ECO:0007669"/>
    <property type="project" value="UniProtKB-KW"/>
</dbReference>
<dbReference type="Pfam" id="PF03734">
    <property type="entry name" value="YkuD"/>
    <property type="match status" value="1"/>
</dbReference>
<dbReference type="KEGG" id="gce:KYE46_02055"/>